<dbReference type="AlphaFoldDB" id="L8WN36"/>
<accession>L8WN36</accession>
<dbReference type="Proteomes" id="UP000011668">
    <property type="component" value="Unassembled WGS sequence"/>
</dbReference>
<organism evidence="1 2">
    <name type="scientific">Thanatephorus cucumeris (strain AG1-IA)</name>
    <name type="common">Rice sheath blight fungus</name>
    <name type="synonym">Rhizoctonia solani</name>
    <dbReference type="NCBI Taxonomy" id="983506"/>
    <lineage>
        <taxon>Eukaryota</taxon>
        <taxon>Fungi</taxon>
        <taxon>Dikarya</taxon>
        <taxon>Basidiomycota</taxon>
        <taxon>Agaricomycotina</taxon>
        <taxon>Agaricomycetes</taxon>
        <taxon>Cantharellales</taxon>
        <taxon>Ceratobasidiaceae</taxon>
        <taxon>Rhizoctonia</taxon>
        <taxon>Rhizoctonia solani AG-1</taxon>
    </lineage>
</organism>
<evidence type="ECO:0000313" key="1">
    <source>
        <dbReference type="EMBL" id="ELU39365.1"/>
    </source>
</evidence>
<reference evidence="1 2" key="1">
    <citation type="journal article" date="2013" name="Nat. Commun.">
        <title>The evolution and pathogenic mechanisms of the rice sheath blight pathogen.</title>
        <authorList>
            <person name="Zheng A."/>
            <person name="Lin R."/>
            <person name="Xu L."/>
            <person name="Qin P."/>
            <person name="Tang C."/>
            <person name="Ai P."/>
            <person name="Zhang D."/>
            <person name="Liu Y."/>
            <person name="Sun Z."/>
            <person name="Feng H."/>
            <person name="Wang Y."/>
            <person name="Chen Y."/>
            <person name="Liang X."/>
            <person name="Fu R."/>
            <person name="Li Q."/>
            <person name="Zhang J."/>
            <person name="Yu X."/>
            <person name="Xie Z."/>
            <person name="Ding L."/>
            <person name="Guan P."/>
            <person name="Tang J."/>
            <person name="Liang Y."/>
            <person name="Wang S."/>
            <person name="Deng Q."/>
            <person name="Li S."/>
            <person name="Zhu J."/>
            <person name="Wang L."/>
            <person name="Liu H."/>
            <person name="Li P."/>
        </authorList>
    </citation>
    <scope>NUCLEOTIDE SEQUENCE [LARGE SCALE GENOMIC DNA]</scope>
    <source>
        <strain evidence="2">AG-1 IA</strain>
    </source>
</reference>
<proteinExistence type="predicted"/>
<dbReference type="EMBL" id="AFRT01001799">
    <property type="protein sequence ID" value="ELU39365.1"/>
    <property type="molecule type" value="Genomic_DNA"/>
</dbReference>
<comment type="caution">
    <text evidence="1">The sequence shown here is derived from an EMBL/GenBank/DDBJ whole genome shotgun (WGS) entry which is preliminary data.</text>
</comment>
<evidence type="ECO:0000313" key="2">
    <source>
        <dbReference type="Proteomes" id="UP000011668"/>
    </source>
</evidence>
<gene>
    <name evidence="1" type="ORF">AG1IA_06608</name>
</gene>
<name>L8WN36_THACA</name>
<dbReference type="HOGENOM" id="CLU_2293588_0_0_1"/>
<protein>
    <submittedName>
        <fullName evidence="1">Uncharacterized protein</fullName>
    </submittedName>
</protein>
<keyword evidence="2" id="KW-1185">Reference proteome</keyword>
<sequence>MKLDEAMVSRTGPRKEITPEAQRFDWAQNRVEQLWGHTACVGRGEFPSGQSIWVVRLTGDRAWAVVFDEQVEKRAWCGVGECGLDERCEECAIAHAVVVDQ</sequence>